<dbReference type="EMBL" id="CP007142">
    <property type="protein sequence ID" value="AJQ94749.1"/>
    <property type="molecule type" value="Genomic_DNA"/>
</dbReference>
<gene>
    <name evidence="1" type="ORF">YC6258_02711</name>
</gene>
<dbReference type="KEGG" id="gsn:YC6258_02711"/>
<proteinExistence type="predicted"/>
<dbReference type="STRING" id="1445510.YC6258_02711"/>
<evidence type="ECO:0000313" key="2">
    <source>
        <dbReference type="Proteomes" id="UP000032266"/>
    </source>
</evidence>
<sequence length="41" mass="4775">MTILARYVVCLFSLSFSITQKHKKPVETQPAFQFYRIVLGL</sequence>
<dbReference type="Proteomes" id="UP000032266">
    <property type="component" value="Chromosome"/>
</dbReference>
<organism evidence="1 2">
    <name type="scientific">Gynuella sunshinyii YC6258</name>
    <dbReference type="NCBI Taxonomy" id="1445510"/>
    <lineage>
        <taxon>Bacteria</taxon>
        <taxon>Pseudomonadati</taxon>
        <taxon>Pseudomonadota</taxon>
        <taxon>Gammaproteobacteria</taxon>
        <taxon>Oceanospirillales</taxon>
        <taxon>Saccharospirillaceae</taxon>
        <taxon>Gynuella</taxon>
    </lineage>
</organism>
<dbReference type="AlphaFoldDB" id="A0A0C5VWH7"/>
<dbReference type="HOGENOM" id="CLU_3270778_0_0_6"/>
<evidence type="ECO:0000313" key="1">
    <source>
        <dbReference type="EMBL" id="AJQ94749.1"/>
    </source>
</evidence>
<name>A0A0C5VWH7_9GAMM</name>
<keyword evidence="2" id="KW-1185">Reference proteome</keyword>
<reference evidence="1 2" key="1">
    <citation type="submission" date="2014-01" db="EMBL/GenBank/DDBJ databases">
        <title>Full genme sequencing of cellulolytic bacterium Gynuella sunshinyii YC6258T gen. nov., sp. nov.</title>
        <authorList>
            <person name="Khan H."/>
            <person name="Chung E.J."/>
            <person name="Chung Y.R."/>
        </authorList>
    </citation>
    <scope>NUCLEOTIDE SEQUENCE [LARGE SCALE GENOMIC DNA]</scope>
    <source>
        <strain evidence="1 2">YC6258</strain>
    </source>
</reference>
<protein>
    <submittedName>
        <fullName evidence="1">Uncharacterized protein</fullName>
    </submittedName>
</protein>
<accession>A0A0C5VWH7</accession>